<dbReference type="OrthoDB" id="359759at2759"/>
<sequence length="194" mass="20735">MAARLGLEGVAYPVASYFTATPSTARRKAMIMVVRWSVVEKDDFADLSLVCKVFATAVTALVLVLKLDDHTCDAVTALVLAVTALILALCPAQVMLPAAGEPSVLAIGCNTITALVLALQRAADTPAASAALQAEDGSEKLMNLATSNQWDKIEQRLLATFTTDLDKIQETRTKIEEVSTMVGLFATKDQCLQY</sequence>
<evidence type="ECO:0000256" key="1">
    <source>
        <dbReference type="SAM" id="Phobius"/>
    </source>
</evidence>
<dbReference type="Proteomes" id="UP000186817">
    <property type="component" value="Unassembled WGS sequence"/>
</dbReference>
<comment type="caution">
    <text evidence="2">The sequence shown here is derived from an EMBL/GenBank/DDBJ whole genome shotgun (WGS) entry which is preliminary data.</text>
</comment>
<keyword evidence="1" id="KW-0472">Membrane</keyword>
<accession>A0A1Q9CVL7</accession>
<dbReference type="EMBL" id="LSRX01000889">
    <property type="protein sequence ID" value="OLP86973.1"/>
    <property type="molecule type" value="Genomic_DNA"/>
</dbReference>
<evidence type="ECO:0000313" key="3">
    <source>
        <dbReference type="Proteomes" id="UP000186817"/>
    </source>
</evidence>
<keyword evidence="1" id="KW-1133">Transmembrane helix</keyword>
<protein>
    <submittedName>
        <fullName evidence="2">Uncharacterized protein</fullName>
    </submittedName>
</protein>
<feature type="transmembrane region" description="Helical" evidence="1">
    <location>
        <begin position="44"/>
        <end position="65"/>
    </location>
</feature>
<feature type="transmembrane region" description="Helical" evidence="1">
    <location>
        <begin position="77"/>
        <end position="96"/>
    </location>
</feature>
<keyword evidence="3" id="KW-1185">Reference proteome</keyword>
<reference evidence="2 3" key="1">
    <citation type="submission" date="2016-02" db="EMBL/GenBank/DDBJ databases">
        <title>Genome analysis of coral dinoflagellate symbionts highlights evolutionary adaptations to a symbiotic lifestyle.</title>
        <authorList>
            <person name="Aranda M."/>
            <person name="Li Y."/>
            <person name="Liew Y.J."/>
            <person name="Baumgarten S."/>
            <person name="Simakov O."/>
            <person name="Wilson M."/>
            <person name="Piel J."/>
            <person name="Ashoor H."/>
            <person name="Bougouffa S."/>
            <person name="Bajic V.B."/>
            <person name="Ryu T."/>
            <person name="Ravasi T."/>
            <person name="Bayer T."/>
            <person name="Micklem G."/>
            <person name="Kim H."/>
            <person name="Bhak J."/>
            <person name="Lajeunesse T.C."/>
            <person name="Voolstra C.R."/>
        </authorList>
    </citation>
    <scope>NUCLEOTIDE SEQUENCE [LARGE SCALE GENOMIC DNA]</scope>
    <source>
        <strain evidence="2 3">CCMP2467</strain>
    </source>
</reference>
<gene>
    <name evidence="2" type="ORF">AK812_SmicGene31872</name>
</gene>
<keyword evidence="1" id="KW-0812">Transmembrane</keyword>
<organism evidence="2 3">
    <name type="scientific">Symbiodinium microadriaticum</name>
    <name type="common">Dinoflagellate</name>
    <name type="synonym">Zooxanthella microadriatica</name>
    <dbReference type="NCBI Taxonomy" id="2951"/>
    <lineage>
        <taxon>Eukaryota</taxon>
        <taxon>Sar</taxon>
        <taxon>Alveolata</taxon>
        <taxon>Dinophyceae</taxon>
        <taxon>Suessiales</taxon>
        <taxon>Symbiodiniaceae</taxon>
        <taxon>Symbiodinium</taxon>
    </lineage>
</organism>
<dbReference type="AlphaFoldDB" id="A0A1Q9CVL7"/>
<name>A0A1Q9CVL7_SYMMI</name>
<evidence type="ECO:0000313" key="2">
    <source>
        <dbReference type="EMBL" id="OLP86973.1"/>
    </source>
</evidence>
<proteinExistence type="predicted"/>